<evidence type="ECO:0000313" key="1">
    <source>
        <dbReference type="EMBL" id="GBN27946.1"/>
    </source>
</evidence>
<gene>
    <name evidence="1" type="ORF">AVEN_147943_1</name>
</gene>
<dbReference type="PANTHER" id="PTHR46409">
    <property type="entry name" value="HTH PSQ-TYPE DOMAIN-CONTAINING PROTEIN"/>
    <property type="match status" value="1"/>
</dbReference>
<dbReference type="Proteomes" id="UP000499080">
    <property type="component" value="Unassembled WGS sequence"/>
</dbReference>
<dbReference type="EMBL" id="BGPR01123812">
    <property type="protein sequence ID" value="GBN27946.1"/>
    <property type="molecule type" value="Genomic_DNA"/>
</dbReference>
<protein>
    <submittedName>
        <fullName evidence="1">Uncharacterized protein</fullName>
    </submittedName>
</protein>
<organism evidence="1 2">
    <name type="scientific">Araneus ventricosus</name>
    <name type="common">Orbweaver spider</name>
    <name type="synonym">Epeira ventricosa</name>
    <dbReference type="NCBI Taxonomy" id="182803"/>
    <lineage>
        <taxon>Eukaryota</taxon>
        <taxon>Metazoa</taxon>
        <taxon>Ecdysozoa</taxon>
        <taxon>Arthropoda</taxon>
        <taxon>Chelicerata</taxon>
        <taxon>Arachnida</taxon>
        <taxon>Araneae</taxon>
        <taxon>Araneomorphae</taxon>
        <taxon>Entelegynae</taxon>
        <taxon>Araneoidea</taxon>
        <taxon>Araneidae</taxon>
        <taxon>Araneus</taxon>
    </lineage>
</organism>
<dbReference type="AlphaFoldDB" id="A0A4Y2MQQ0"/>
<dbReference type="PANTHER" id="PTHR46409:SF1">
    <property type="entry name" value="HTH PSQ-TYPE DOMAIN-CONTAINING PROTEIN"/>
    <property type="match status" value="1"/>
</dbReference>
<evidence type="ECO:0000313" key="2">
    <source>
        <dbReference type="Proteomes" id="UP000499080"/>
    </source>
</evidence>
<sequence length="89" mass="10217">MIEWFKYDVTEPPITADFTAEELKSIAENGSKQDLQIYKFPCHTQTVKCCVKLVTEDASMVRVSHNRNGFIRNTMASRTIMSSFEHKAN</sequence>
<name>A0A4Y2MQQ0_ARAVE</name>
<comment type="caution">
    <text evidence="1">The sequence shown here is derived from an EMBL/GenBank/DDBJ whole genome shotgun (WGS) entry which is preliminary data.</text>
</comment>
<reference evidence="1 2" key="1">
    <citation type="journal article" date="2019" name="Sci. Rep.">
        <title>Orb-weaving spider Araneus ventricosus genome elucidates the spidroin gene catalogue.</title>
        <authorList>
            <person name="Kono N."/>
            <person name="Nakamura H."/>
            <person name="Ohtoshi R."/>
            <person name="Moran D.A.P."/>
            <person name="Shinohara A."/>
            <person name="Yoshida Y."/>
            <person name="Fujiwara M."/>
            <person name="Mori M."/>
            <person name="Tomita M."/>
            <person name="Arakawa K."/>
        </authorList>
    </citation>
    <scope>NUCLEOTIDE SEQUENCE [LARGE SCALE GENOMIC DNA]</scope>
</reference>
<proteinExistence type="predicted"/>
<accession>A0A4Y2MQQ0</accession>
<keyword evidence="2" id="KW-1185">Reference proteome</keyword>
<dbReference type="OrthoDB" id="6617942at2759"/>